<feature type="transmembrane region" description="Helical" evidence="7">
    <location>
        <begin position="6"/>
        <end position="24"/>
    </location>
</feature>
<evidence type="ECO:0000259" key="9">
    <source>
        <dbReference type="Pfam" id="PF06750"/>
    </source>
</evidence>
<dbReference type="GO" id="GO:0004190">
    <property type="term" value="F:aspartic-type endopeptidase activity"/>
    <property type="evidence" value="ECO:0007669"/>
    <property type="project" value="InterPro"/>
</dbReference>
<dbReference type="EMBL" id="MHVG01000025">
    <property type="protein sequence ID" value="OHA89747.1"/>
    <property type="molecule type" value="Genomic_DNA"/>
</dbReference>
<evidence type="ECO:0000256" key="4">
    <source>
        <dbReference type="ARBA" id="ARBA00022692"/>
    </source>
</evidence>
<feature type="transmembrane region" description="Helical" evidence="7">
    <location>
        <begin position="202"/>
        <end position="224"/>
    </location>
</feature>
<evidence type="ECO:0000256" key="5">
    <source>
        <dbReference type="ARBA" id="ARBA00022989"/>
    </source>
</evidence>
<keyword evidence="4 7" id="KW-0812">Transmembrane</keyword>
<organism evidence="10 11">
    <name type="scientific">Candidatus Zambryskibacteria bacterium RIFCSPHIGHO2_01_FULL_44_22b</name>
    <dbReference type="NCBI Taxonomy" id="1802737"/>
    <lineage>
        <taxon>Bacteria</taxon>
        <taxon>Candidatus Zambryskiibacteriota</taxon>
    </lineage>
</organism>
<comment type="subcellular location">
    <subcellularLocation>
        <location evidence="1">Cell membrane</location>
        <topology evidence="1">Multi-pass membrane protein</topology>
    </subcellularLocation>
</comment>
<dbReference type="Pfam" id="PF06750">
    <property type="entry name" value="A24_N_bact"/>
    <property type="match status" value="1"/>
</dbReference>
<accession>A0A1G2SXI0</accession>
<gene>
    <name evidence="10" type="ORF">A2832_00500</name>
</gene>
<name>A0A1G2SXI0_9BACT</name>
<dbReference type="Proteomes" id="UP000178538">
    <property type="component" value="Unassembled WGS sequence"/>
</dbReference>
<dbReference type="GO" id="GO:0005886">
    <property type="term" value="C:plasma membrane"/>
    <property type="evidence" value="ECO:0007669"/>
    <property type="project" value="UniProtKB-SubCell"/>
</dbReference>
<comment type="similarity">
    <text evidence="2">Belongs to the peptidase A24 family.</text>
</comment>
<dbReference type="PANTHER" id="PTHR30487">
    <property type="entry name" value="TYPE 4 PREPILIN-LIKE PROTEINS LEADER PEPTIDE-PROCESSING ENZYME"/>
    <property type="match status" value="1"/>
</dbReference>
<dbReference type="STRING" id="1802737.A2832_00500"/>
<sequence length="226" mass="25281">MATVVLFVFGMIVGSFLNVVALRWNEKNFGGRSKCPHCTKTLSWYELVPVISFLIQKRKCRGCNSSISYQYPLIEILTGLIFITVPLWMLPVFCIYIVILIYDFHHKIIPDPLVYSAIILSLVLGWQILAGLIIFAFFAAIWLFSRGRAIGFGDAKLGLSVGFLLGAAEGFSAIVVAFWIGAASSLFLMWRKKLTMKSEVPFAPFIILGAWIAVFFGLDILHVLSF</sequence>
<dbReference type="GO" id="GO:0006465">
    <property type="term" value="P:signal peptide processing"/>
    <property type="evidence" value="ECO:0007669"/>
    <property type="project" value="TreeGrafter"/>
</dbReference>
<evidence type="ECO:0000256" key="1">
    <source>
        <dbReference type="ARBA" id="ARBA00004651"/>
    </source>
</evidence>
<dbReference type="InterPro" id="IPR050882">
    <property type="entry name" value="Prepilin_peptidase/N-MTase"/>
</dbReference>
<evidence type="ECO:0000259" key="8">
    <source>
        <dbReference type="Pfam" id="PF01478"/>
    </source>
</evidence>
<reference evidence="10 11" key="1">
    <citation type="journal article" date="2016" name="Nat. Commun.">
        <title>Thousands of microbial genomes shed light on interconnected biogeochemical processes in an aquifer system.</title>
        <authorList>
            <person name="Anantharaman K."/>
            <person name="Brown C.T."/>
            <person name="Hug L.A."/>
            <person name="Sharon I."/>
            <person name="Castelle C.J."/>
            <person name="Probst A.J."/>
            <person name="Thomas B.C."/>
            <person name="Singh A."/>
            <person name="Wilkins M.J."/>
            <person name="Karaoz U."/>
            <person name="Brodie E.L."/>
            <person name="Williams K.H."/>
            <person name="Hubbard S.S."/>
            <person name="Banfield J.F."/>
        </authorList>
    </citation>
    <scope>NUCLEOTIDE SEQUENCE [LARGE SCALE GENOMIC DNA]</scope>
</reference>
<dbReference type="Pfam" id="PF01478">
    <property type="entry name" value="Peptidase_A24"/>
    <property type="match status" value="1"/>
</dbReference>
<comment type="caution">
    <text evidence="10">The sequence shown here is derived from an EMBL/GenBank/DDBJ whole genome shotgun (WGS) entry which is preliminary data.</text>
</comment>
<feature type="transmembrane region" description="Helical" evidence="7">
    <location>
        <begin position="114"/>
        <end position="145"/>
    </location>
</feature>
<feature type="transmembrane region" description="Helical" evidence="7">
    <location>
        <begin position="157"/>
        <end position="182"/>
    </location>
</feature>
<keyword evidence="6 7" id="KW-0472">Membrane</keyword>
<feature type="transmembrane region" description="Helical" evidence="7">
    <location>
        <begin position="76"/>
        <end position="102"/>
    </location>
</feature>
<dbReference type="PANTHER" id="PTHR30487:SF0">
    <property type="entry name" value="PREPILIN LEADER PEPTIDASE_N-METHYLTRANSFERASE-RELATED"/>
    <property type="match status" value="1"/>
</dbReference>
<evidence type="ECO:0008006" key="12">
    <source>
        <dbReference type="Google" id="ProtNLM"/>
    </source>
</evidence>
<evidence type="ECO:0000256" key="3">
    <source>
        <dbReference type="ARBA" id="ARBA00022475"/>
    </source>
</evidence>
<evidence type="ECO:0000256" key="2">
    <source>
        <dbReference type="ARBA" id="ARBA00005801"/>
    </source>
</evidence>
<feature type="domain" description="Prepilin peptidase A24 N-terminal" evidence="9">
    <location>
        <begin position="8"/>
        <end position="85"/>
    </location>
</feature>
<feature type="domain" description="Prepilin type IV endopeptidase peptidase" evidence="8">
    <location>
        <begin position="93"/>
        <end position="183"/>
    </location>
</feature>
<protein>
    <recommendedName>
        <fullName evidence="12">Peptidase A24A N-terminal domain-containing protein</fullName>
    </recommendedName>
</protein>
<evidence type="ECO:0000313" key="11">
    <source>
        <dbReference type="Proteomes" id="UP000178538"/>
    </source>
</evidence>
<dbReference type="Gene3D" id="1.20.120.1220">
    <property type="match status" value="1"/>
</dbReference>
<dbReference type="InterPro" id="IPR000045">
    <property type="entry name" value="Prepilin_IV_endopep_pep"/>
</dbReference>
<keyword evidence="3" id="KW-1003">Cell membrane</keyword>
<proteinExistence type="inferred from homology"/>
<evidence type="ECO:0000256" key="7">
    <source>
        <dbReference type="SAM" id="Phobius"/>
    </source>
</evidence>
<evidence type="ECO:0000313" key="10">
    <source>
        <dbReference type="EMBL" id="OHA89747.1"/>
    </source>
</evidence>
<dbReference type="InterPro" id="IPR010627">
    <property type="entry name" value="Prepilin_pept_A24_N"/>
</dbReference>
<dbReference type="AlphaFoldDB" id="A0A1G2SXI0"/>
<keyword evidence="5 7" id="KW-1133">Transmembrane helix</keyword>
<evidence type="ECO:0000256" key="6">
    <source>
        <dbReference type="ARBA" id="ARBA00023136"/>
    </source>
</evidence>